<dbReference type="AlphaFoldDB" id="A0A4C1YAG7"/>
<dbReference type="EMBL" id="BGZK01001112">
    <property type="protein sequence ID" value="GBP71517.1"/>
    <property type="molecule type" value="Genomic_DNA"/>
</dbReference>
<keyword evidence="3" id="KW-1185">Reference proteome</keyword>
<feature type="compositionally biased region" description="Low complexity" evidence="1">
    <location>
        <begin position="24"/>
        <end position="36"/>
    </location>
</feature>
<sequence>MQPVQRSKVVKGKKEWVRVGRGAGPQSARAAGSAGAARRERDGRLQPAALQGHRVPRRPAPRTPRTRAPTSASLFCNLHSGHGADT</sequence>
<protein>
    <submittedName>
        <fullName evidence="2">Uncharacterized protein</fullName>
    </submittedName>
</protein>
<evidence type="ECO:0000256" key="1">
    <source>
        <dbReference type="SAM" id="MobiDB-lite"/>
    </source>
</evidence>
<organism evidence="2 3">
    <name type="scientific">Eumeta variegata</name>
    <name type="common">Bagworm moth</name>
    <name type="synonym">Eumeta japonica</name>
    <dbReference type="NCBI Taxonomy" id="151549"/>
    <lineage>
        <taxon>Eukaryota</taxon>
        <taxon>Metazoa</taxon>
        <taxon>Ecdysozoa</taxon>
        <taxon>Arthropoda</taxon>
        <taxon>Hexapoda</taxon>
        <taxon>Insecta</taxon>
        <taxon>Pterygota</taxon>
        <taxon>Neoptera</taxon>
        <taxon>Endopterygota</taxon>
        <taxon>Lepidoptera</taxon>
        <taxon>Glossata</taxon>
        <taxon>Ditrysia</taxon>
        <taxon>Tineoidea</taxon>
        <taxon>Psychidae</taxon>
        <taxon>Oiketicinae</taxon>
        <taxon>Eumeta</taxon>
    </lineage>
</organism>
<comment type="caution">
    <text evidence="2">The sequence shown here is derived from an EMBL/GenBank/DDBJ whole genome shotgun (WGS) entry which is preliminary data.</text>
</comment>
<dbReference type="Proteomes" id="UP000299102">
    <property type="component" value="Unassembled WGS sequence"/>
</dbReference>
<accession>A0A4C1YAG7</accession>
<evidence type="ECO:0000313" key="3">
    <source>
        <dbReference type="Proteomes" id="UP000299102"/>
    </source>
</evidence>
<proteinExistence type="predicted"/>
<evidence type="ECO:0000313" key="2">
    <source>
        <dbReference type="EMBL" id="GBP71517.1"/>
    </source>
</evidence>
<reference evidence="2 3" key="1">
    <citation type="journal article" date="2019" name="Commun. Biol.">
        <title>The bagworm genome reveals a unique fibroin gene that provides high tensile strength.</title>
        <authorList>
            <person name="Kono N."/>
            <person name="Nakamura H."/>
            <person name="Ohtoshi R."/>
            <person name="Tomita M."/>
            <person name="Numata K."/>
            <person name="Arakawa K."/>
        </authorList>
    </citation>
    <scope>NUCLEOTIDE SEQUENCE [LARGE SCALE GENOMIC DNA]</scope>
</reference>
<gene>
    <name evidence="2" type="ORF">EVAR_50576_1</name>
</gene>
<name>A0A4C1YAG7_EUMVA</name>
<feature type="region of interest" description="Disordered" evidence="1">
    <location>
        <begin position="1"/>
        <end position="86"/>
    </location>
</feature>